<feature type="transmembrane region" description="Helical" evidence="2">
    <location>
        <begin position="132"/>
        <end position="149"/>
    </location>
</feature>
<reference evidence="4" key="1">
    <citation type="journal article" date="2013" name="Nature">
        <title>Pan genome of the phytoplankton Emiliania underpins its global distribution.</title>
        <authorList>
            <person name="Read B.A."/>
            <person name="Kegel J."/>
            <person name="Klute M.J."/>
            <person name="Kuo A."/>
            <person name="Lefebvre S.C."/>
            <person name="Maumus F."/>
            <person name="Mayer C."/>
            <person name="Miller J."/>
            <person name="Monier A."/>
            <person name="Salamov A."/>
            <person name="Young J."/>
            <person name="Aguilar M."/>
            <person name="Claverie J.M."/>
            <person name="Frickenhaus S."/>
            <person name="Gonzalez K."/>
            <person name="Herman E.K."/>
            <person name="Lin Y.C."/>
            <person name="Napier J."/>
            <person name="Ogata H."/>
            <person name="Sarno A.F."/>
            <person name="Shmutz J."/>
            <person name="Schroeder D."/>
            <person name="de Vargas C."/>
            <person name="Verret F."/>
            <person name="von Dassow P."/>
            <person name="Valentin K."/>
            <person name="Van de Peer Y."/>
            <person name="Wheeler G."/>
            <person name="Dacks J.B."/>
            <person name="Delwiche C.F."/>
            <person name="Dyhrman S.T."/>
            <person name="Glockner G."/>
            <person name="John U."/>
            <person name="Richards T."/>
            <person name="Worden A.Z."/>
            <person name="Zhang X."/>
            <person name="Grigoriev I.V."/>
            <person name="Allen A.E."/>
            <person name="Bidle K."/>
            <person name="Borodovsky M."/>
            <person name="Bowler C."/>
            <person name="Brownlee C."/>
            <person name="Cock J.M."/>
            <person name="Elias M."/>
            <person name="Gladyshev V.N."/>
            <person name="Groth M."/>
            <person name="Guda C."/>
            <person name="Hadaegh A."/>
            <person name="Iglesias-Rodriguez M.D."/>
            <person name="Jenkins J."/>
            <person name="Jones B.M."/>
            <person name="Lawson T."/>
            <person name="Leese F."/>
            <person name="Lindquist E."/>
            <person name="Lobanov A."/>
            <person name="Lomsadze A."/>
            <person name="Malik S.B."/>
            <person name="Marsh M.E."/>
            <person name="Mackinder L."/>
            <person name="Mock T."/>
            <person name="Mueller-Roeber B."/>
            <person name="Pagarete A."/>
            <person name="Parker M."/>
            <person name="Probert I."/>
            <person name="Quesneville H."/>
            <person name="Raines C."/>
            <person name="Rensing S.A."/>
            <person name="Riano-Pachon D.M."/>
            <person name="Richier S."/>
            <person name="Rokitta S."/>
            <person name="Shiraiwa Y."/>
            <person name="Soanes D.M."/>
            <person name="van der Giezen M."/>
            <person name="Wahlund T.M."/>
            <person name="Williams B."/>
            <person name="Wilson W."/>
            <person name="Wolfe G."/>
            <person name="Wurch L.L."/>
        </authorList>
    </citation>
    <scope>NUCLEOTIDE SEQUENCE</scope>
</reference>
<reference evidence="3" key="2">
    <citation type="submission" date="2024-10" db="UniProtKB">
        <authorList>
            <consortium name="EnsemblProtists"/>
        </authorList>
    </citation>
    <scope>IDENTIFICATION</scope>
</reference>
<evidence type="ECO:0000256" key="1">
    <source>
        <dbReference type="SAM" id="MobiDB-lite"/>
    </source>
</evidence>
<feature type="compositionally biased region" description="Low complexity" evidence="1">
    <location>
        <begin position="240"/>
        <end position="257"/>
    </location>
</feature>
<evidence type="ECO:0000313" key="4">
    <source>
        <dbReference type="Proteomes" id="UP000013827"/>
    </source>
</evidence>
<feature type="region of interest" description="Disordered" evidence="1">
    <location>
        <begin position="214"/>
        <end position="329"/>
    </location>
</feature>
<dbReference type="Proteomes" id="UP000013827">
    <property type="component" value="Unassembled WGS sequence"/>
</dbReference>
<evidence type="ECO:0000256" key="2">
    <source>
        <dbReference type="SAM" id="Phobius"/>
    </source>
</evidence>
<keyword evidence="4" id="KW-1185">Reference proteome</keyword>
<dbReference type="PaxDb" id="2903-EOD25341"/>
<dbReference type="KEGG" id="ehx:EMIHUDRAFT_471701"/>
<dbReference type="EnsemblProtists" id="EOD25341">
    <property type="protein sequence ID" value="EOD25341"/>
    <property type="gene ID" value="EMIHUDRAFT_471701"/>
</dbReference>
<feature type="compositionally biased region" description="Low complexity" evidence="1">
    <location>
        <begin position="278"/>
        <end position="302"/>
    </location>
</feature>
<keyword evidence="2" id="KW-0812">Transmembrane</keyword>
<feature type="transmembrane region" description="Helical" evidence="2">
    <location>
        <begin position="155"/>
        <end position="173"/>
    </location>
</feature>
<dbReference type="AlphaFoldDB" id="A0A0D3JPA6"/>
<keyword evidence="2" id="KW-0472">Membrane</keyword>
<keyword evidence="2" id="KW-1133">Transmembrane helix</keyword>
<protein>
    <submittedName>
        <fullName evidence="3">Uncharacterized protein</fullName>
    </submittedName>
</protein>
<dbReference type="HOGENOM" id="CLU_073217_0_0_1"/>
<feature type="transmembrane region" description="Helical" evidence="2">
    <location>
        <begin position="79"/>
        <end position="104"/>
    </location>
</feature>
<accession>A0A0D3JPA6</accession>
<proteinExistence type="predicted"/>
<dbReference type="RefSeq" id="XP_005777770.1">
    <property type="nucleotide sequence ID" value="XM_005777713.1"/>
</dbReference>
<evidence type="ECO:0000313" key="3">
    <source>
        <dbReference type="EnsemblProtists" id="EOD25341"/>
    </source>
</evidence>
<name>A0A0D3JPA6_EMIH1</name>
<feature type="compositionally biased region" description="Polar residues" evidence="1">
    <location>
        <begin position="318"/>
        <end position="329"/>
    </location>
</feature>
<dbReference type="GeneID" id="17270888"/>
<organism evidence="3 4">
    <name type="scientific">Emiliania huxleyi (strain CCMP1516)</name>
    <dbReference type="NCBI Taxonomy" id="280463"/>
    <lineage>
        <taxon>Eukaryota</taxon>
        <taxon>Haptista</taxon>
        <taxon>Haptophyta</taxon>
        <taxon>Prymnesiophyceae</taxon>
        <taxon>Isochrysidales</taxon>
        <taxon>Noelaerhabdaceae</taxon>
        <taxon>Emiliania</taxon>
    </lineage>
</organism>
<sequence>MLAADKDRLVAALKQNALALRQKELDYYVERYSNIATQASIVAGFAFDSLVELEISDDMRAALAPGGRWKAELRWMETVYYGSASLTMALALYTVCVASFATVYGHRLALQGPTGSVERAVAVMMKQRHSIFVMYGLSLLSLVVAAITMSWIKMGVAATFVSGIFLALLLGLVRKHQQMKALFRIPQEHMVQGDVRLFAGAEHVDVSRLEAGFGEAASAPPGGGPPHDQGASPPPPLSPGLPRGGSSSCGGSATASAIHVSPSPLPPAAAPSAGGGSCSPSPLPSIAESSRSGKSRGAGSSESDARLPLLRQAAPDATGTQPLRSGTPP</sequence>